<dbReference type="PANTHER" id="PTHR43643:SF3">
    <property type="entry name" value="HISTIDINOL-PHOSPHATE AMINOTRANSFERASE"/>
    <property type="match status" value="1"/>
</dbReference>
<dbReference type="InterPro" id="IPR024892">
    <property type="entry name" value="ArAT"/>
</dbReference>
<evidence type="ECO:0000313" key="9">
    <source>
        <dbReference type="Proteomes" id="UP000435304"/>
    </source>
</evidence>
<dbReference type="InterPro" id="IPR050106">
    <property type="entry name" value="HistidinolP_aminotransfase"/>
</dbReference>
<dbReference type="InterPro" id="IPR005861">
    <property type="entry name" value="HisP_aminotrans"/>
</dbReference>
<dbReference type="GO" id="GO:0000105">
    <property type="term" value="P:L-histidine biosynthetic process"/>
    <property type="evidence" value="ECO:0007669"/>
    <property type="project" value="InterPro"/>
</dbReference>
<keyword evidence="9" id="KW-1185">Reference proteome</keyword>
<dbReference type="Gene3D" id="3.90.1150.10">
    <property type="entry name" value="Aspartate Aminotransferase, domain 1"/>
    <property type="match status" value="1"/>
</dbReference>
<comment type="catalytic activity">
    <reaction evidence="6">
        <text>an aromatic L-alpha-amino acid + 2-oxoglutarate = an aromatic oxo-acid + L-glutamate</text>
        <dbReference type="Rhea" id="RHEA:17533"/>
        <dbReference type="ChEBI" id="CHEBI:16810"/>
        <dbReference type="ChEBI" id="CHEBI:29985"/>
        <dbReference type="ChEBI" id="CHEBI:73309"/>
        <dbReference type="ChEBI" id="CHEBI:84824"/>
        <dbReference type="EC" id="2.6.1.57"/>
    </reaction>
</comment>
<dbReference type="InterPro" id="IPR015422">
    <property type="entry name" value="PyrdxlP-dep_Trfase_small"/>
</dbReference>
<dbReference type="InterPro" id="IPR015421">
    <property type="entry name" value="PyrdxlP-dep_Trfase_major"/>
</dbReference>
<keyword evidence="3 6" id="KW-0032">Aminotransferase</keyword>
<dbReference type="InterPro" id="IPR015424">
    <property type="entry name" value="PyrdxlP-dep_Trfase"/>
</dbReference>
<evidence type="ECO:0000256" key="4">
    <source>
        <dbReference type="ARBA" id="ARBA00022679"/>
    </source>
</evidence>
<dbReference type="Proteomes" id="UP000435304">
    <property type="component" value="Unassembled WGS sequence"/>
</dbReference>
<keyword evidence="4 6" id="KW-0808">Transferase</keyword>
<evidence type="ECO:0000313" key="8">
    <source>
        <dbReference type="EMBL" id="MVA76999.1"/>
    </source>
</evidence>
<dbReference type="CDD" id="cd00609">
    <property type="entry name" value="AAT_like"/>
    <property type="match status" value="1"/>
</dbReference>
<evidence type="ECO:0000256" key="2">
    <source>
        <dbReference type="ARBA" id="ARBA00011738"/>
    </source>
</evidence>
<dbReference type="Gene3D" id="3.40.640.10">
    <property type="entry name" value="Type I PLP-dependent aspartate aminotransferase-like (Major domain)"/>
    <property type="match status" value="1"/>
</dbReference>
<keyword evidence="5 6" id="KW-0663">Pyridoxal phosphate</keyword>
<evidence type="ECO:0000256" key="3">
    <source>
        <dbReference type="ARBA" id="ARBA00022576"/>
    </source>
</evidence>
<accession>A0A6A9V189</accession>
<dbReference type="Pfam" id="PF00155">
    <property type="entry name" value="Aminotran_1_2"/>
    <property type="match status" value="1"/>
</dbReference>
<comment type="function">
    <text evidence="6">Aminotransferase that catalyzes the conversion of aromatic amino acids and 2-oxoglutarate into corresponding aromatic oxo acids and L-glutamate.</text>
</comment>
<proteinExistence type="inferred from homology"/>
<gene>
    <name evidence="6" type="primary">pat</name>
    <name evidence="8" type="ORF">GC722_13335</name>
</gene>
<dbReference type="RefSeq" id="WP_156610986.1">
    <property type="nucleotide sequence ID" value="NZ_WPCU01000009.1"/>
</dbReference>
<dbReference type="EC" id="2.6.1.57" evidence="6"/>
<dbReference type="GO" id="GO:0004400">
    <property type="term" value="F:histidinol-phosphate transaminase activity"/>
    <property type="evidence" value="ECO:0007669"/>
    <property type="project" value="InterPro"/>
</dbReference>
<protein>
    <recommendedName>
        <fullName evidence="6">Aromatic amino acid aminotransferase</fullName>
        <shortName evidence="6">ArAT</shortName>
        <ecNumber evidence="6">2.6.1.57</ecNumber>
    </recommendedName>
</protein>
<feature type="domain" description="Aminotransferase class I/classII large" evidence="7">
    <location>
        <begin position="31"/>
        <end position="358"/>
    </location>
</feature>
<organism evidence="8 9">
    <name type="scientific">Auraticoccus cholistanensis</name>
    <dbReference type="NCBI Taxonomy" id="2656650"/>
    <lineage>
        <taxon>Bacteria</taxon>
        <taxon>Bacillati</taxon>
        <taxon>Actinomycetota</taxon>
        <taxon>Actinomycetes</taxon>
        <taxon>Propionibacteriales</taxon>
        <taxon>Propionibacteriaceae</taxon>
        <taxon>Auraticoccus</taxon>
    </lineage>
</organism>
<evidence type="ECO:0000256" key="1">
    <source>
        <dbReference type="ARBA" id="ARBA00001933"/>
    </source>
</evidence>
<evidence type="ECO:0000256" key="6">
    <source>
        <dbReference type="HAMAP-Rule" id="MF_01513"/>
    </source>
</evidence>
<dbReference type="GO" id="GO:0008793">
    <property type="term" value="F:aromatic-amino-acid transaminase activity"/>
    <property type="evidence" value="ECO:0007669"/>
    <property type="project" value="UniProtKB-UniRule"/>
</dbReference>
<dbReference type="InterPro" id="IPR001917">
    <property type="entry name" value="Aminotrans_II_pyridoxalP_BS"/>
</dbReference>
<dbReference type="PROSITE" id="PS00599">
    <property type="entry name" value="AA_TRANSFER_CLASS_2"/>
    <property type="match status" value="1"/>
</dbReference>
<dbReference type="InterPro" id="IPR004839">
    <property type="entry name" value="Aminotransferase_I/II_large"/>
</dbReference>
<dbReference type="AlphaFoldDB" id="A0A6A9V189"/>
<dbReference type="SUPFAM" id="SSF53383">
    <property type="entry name" value="PLP-dependent transferases"/>
    <property type="match status" value="1"/>
</dbReference>
<comment type="similarity">
    <text evidence="6">Belongs to the class-II pyridoxal-phosphate-dependent aminotransferase family.</text>
</comment>
<evidence type="ECO:0000259" key="7">
    <source>
        <dbReference type="Pfam" id="PF00155"/>
    </source>
</evidence>
<dbReference type="HAMAP" id="MF_01513">
    <property type="entry name" value="Phe_aminotrans_2"/>
    <property type="match status" value="1"/>
</dbReference>
<comment type="subunit">
    <text evidence="2 6">Homodimer.</text>
</comment>
<evidence type="ECO:0000256" key="5">
    <source>
        <dbReference type="ARBA" id="ARBA00022898"/>
    </source>
</evidence>
<feature type="modified residue" description="N6-(pyridoxal phosphate)lysine" evidence="6">
    <location>
        <position position="221"/>
    </location>
</feature>
<dbReference type="GO" id="GO:0030170">
    <property type="term" value="F:pyridoxal phosphate binding"/>
    <property type="evidence" value="ECO:0007669"/>
    <property type="project" value="UniProtKB-UniRule"/>
</dbReference>
<comment type="caution">
    <text evidence="8">The sequence shown here is derived from an EMBL/GenBank/DDBJ whole genome shotgun (WGS) entry which is preliminary data.</text>
</comment>
<dbReference type="EMBL" id="WPCU01000009">
    <property type="protein sequence ID" value="MVA76999.1"/>
    <property type="molecule type" value="Genomic_DNA"/>
</dbReference>
<comment type="cofactor">
    <cofactor evidence="1 6">
        <name>pyridoxal 5'-phosphate</name>
        <dbReference type="ChEBI" id="CHEBI:597326"/>
    </cofactor>
</comment>
<sequence length="364" mass="38169">MAVRIRPVVAGLPAYRAGRPPQARPGLTPYKLSSNENPFPPLPGVMAAVEAAARSMNRYPDAGNSAIAEGVAARLGVDAEQVVFGTGSVAVLYQLLQTVCEPGDEVVHAWRSFEAYPIAVQLPGAVGVPVPLTADARHDLDAMAAAITDRTRAVLVCTPNNPTGPVVTHDELVRFCRRVPPEVMVVVDEAYVEFVRDDDAARGLDLLAEFANVVVLRTFSKAYGLAGFRVGFSVSEPGLAEAVRAVTLPFGVSSVAQAAVLASLEAEQELLARVDALVAARTELLTGLRGAGHPVPDTQANFVWLPAGSRTAEWAGAFEQAALTVRPFTPTGTSPAELAAAGLRISVGEPEANARVLEVAAGLR</sequence>
<dbReference type="NCBIfam" id="NF002878">
    <property type="entry name" value="PRK03321.1"/>
    <property type="match status" value="1"/>
</dbReference>
<reference evidence="8 9" key="1">
    <citation type="submission" date="2019-12" db="EMBL/GenBank/DDBJ databases">
        <title>Auraticoccus cholistani sp. nov., an actinomycete isolated from soil of Cholistan desert.</title>
        <authorList>
            <person name="Cheema M.T."/>
        </authorList>
    </citation>
    <scope>NUCLEOTIDE SEQUENCE [LARGE SCALE GENOMIC DNA]</scope>
    <source>
        <strain evidence="8 9">F435</strain>
    </source>
</reference>
<dbReference type="HAMAP" id="MF_01023">
    <property type="entry name" value="HisC_aminotrans_2"/>
    <property type="match status" value="1"/>
</dbReference>
<name>A0A6A9V189_9ACTN</name>
<dbReference type="PANTHER" id="PTHR43643">
    <property type="entry name" value="HISTIDINOL-PHOSPHATE AMINOTRANSFERASE 2"/>
    <property type="match status" value="1"/>
</dbReference>